<proteinExistence type="predicted"/>
<dbReference type="EC" id="2.3.1.51" evidence="10"/>
<evidence type="ECO:0000256" key="1">
    <source>
        <dbReference type="ARBA" id="ARBA00004370"/>
    </source>
</evidence>
<reference evidence="10 11" key="1">
    <citation type="submission" date="2020-08" db="EMBL/GenBank/DDBJ databases">
        <title>Genomic Encyclopedia of Type Strains, Phase IV (KMG-IV): sequencing the most valuable type-strain genomes for metagenomic binning, comparative biology and taxonomic classification.</title>
        <authorList>
            <person name="Goeker M."/>
        </authorList>
    </citation>
    <scope>NUCLEOTIDE SEQUENCE [LARGE SCALE GENOMIC DNA]</scope>
    <source>
        <strain evidence="10 11">DSM 27568</strain>
    </source>
</reference>
<gene>
    <name evidence="10" type="ORF">GGR39_001744</name>
</gene>
<keyword evidence="7 10" id="KW-0012">Acyltransferase</keyword>
<evidence type="ECO:0000256" key="2">
    <source>
        <dbReference type="ARBA" id="ARBA00022679"/>
    </source>
</evidence>
<comment type="subcellular location">
    <subcellularLocation>
        <location evidence="1">Membrane</location>
    </subcellularLocation>
</comment>
<evidence type="ECO:0000256" key="8">
    <source>
        <dbReference type="SAM" id="Phobius"/>
    </source>
</evidence>
<evidence type="ECO:0000256" key="6">
    <source>
        <dbReference type="ARBA" id="ARBA00023136"/>
    </source>
</evidence>
<dbReference type="SUPFAM" id="SSF69593">
    <property type="entry name" value="Glycerol-3-phosphate (1)-acyltransferase"/>
    <property type="match status" value="1"/>
</dbReference>
<dbReference type="Proteomes" id="UP000561459">
    <property type="component" value="Unassembled WGS sequence"/>
</dbReference>
<dbReference type="GO" id="GO:0016020">
    <property type="term" value="C:membrane"/>
    <property type="evidence" value="ECO:0007669"/>
    <property type="project" value="UniProtKB-SubCell"/>
</dbReference>
<dbReference type="Pfam" id="PF01553">
    <property type="entry name" value="Acyltransferase"/>
    <property type="match status" value="1"/>
</dbReference>
<feature type="domain" description="Phospholipid/glycerol acyltransferase" evidence="9">
    <location>
        <begin position="75"/>
        <end position="189"/>
    </location>
</feature>
<evidence type="ECO:0000256" key="7">
    <source>
        <dbReference type="ARBA" id="ARBA00023315"/>
    </source>
</evidence>
<dbReference type="GO" id="GO:0006629">
    <property type="term" value="P:lipid metabolic process"/>
    <property type="evidence" value="ECO:0007669"/>
    <property type="project" value="UniProtKB-KW"/>
</dbReference>
<keyword evidence="2 10" id="KW-0808">Transferase</keyword>
<dbReference type="PANTHER" id="PTHR23063">
    <property type="entry name" value="PHOSPHOLIPID ACYLTRANSFERASE"/>
    <property type="match status" value="1"/>
</dbReference>
<feature type="transmembrane region" description="Helical" evidence="8">
    <location>
        <begin position="18"/>
        <end position="38"/>
    </location>
</feature>
<dbReference type="InterPro" id="IPR002123">
    <property type="entry name" value="Plipid/glycerol_acylTrfase"/>
</dbReference>
<evidence type="ECO:0000256" key="4">
    <source>
        <dbReference type="ARBA" id="ARBA00022989"/>
    </source>
</evidence>
<sequence>MTAPAAPAQVGVAGRLRIGLRLATLLGWLLTCLLLYGLRALLPGRNRVAPLFLRGTLRIVGGRLHVRGTRASTPCFLIANHLSWLDILALAGATGTAFVAHDGLAGNAGLRFLCRLNRTVFIARSERGTVGEQVGQLQQGLHESGVLTLFPEGTTNDGQTLRPFKSSLLAAVDGGDDTVAIQPVWLDYGPDAPDIAWFGAETGLANALRLMARAKPVPVTVHLLPPLAGQERNTRKTIAAAAREAIEAVSTGAES</sequence>
<evidence type="ECO:0000313" key="10">
    <source>
        <dbReference type="EMBL" id="MBB3940094.1"/>
    </source>
</evidence>
<dbReference type="EMBL" id="JACIDY010000003">
    <property type="protein sequence ID" value="MBB3940094.1"/>
    <property type="molecule type" value="Genomic_DNA"/>
</dbReference>
<keyword evidence="11" id="KW-1185">Reference proteome</keyword>
<dbReference type="SMART" id="SM00563">
    <property type="entry name" value="PlsC"/>
    <property type="match status" value="1"/>
</dbReference>
<organism evidence="10 11">
    <name type="scientific">Novosphingobium fluoreni</name>
    <dbReference type="NCBI Taxonomy" id="1391222"/>
    <lineage>
        <taxon>Bacteria</taxon>
        <taxon>Pseudomonadati</taxon>
        <taxon>Pseudomonadota</taxon>
        <taxon>Alphaproteobacteria</taxon>
        <taxon>Sphingomonadales</taxon>
        <taxon>Sphingomonadaceae</taxon>
        <taxon>Novosphingobium</taxon>
    </lineage>
</organism>
<evidence type="ECO:0000256" key="3">
    <source>
        <dbReference type="ARBA" id="ARBA00022692"/>
    </source>
</evidence>
<evidence type="ECO:0000259" key="9">
    <source>
        <dbReference type="SMART" id="SM00563"/>
    </source>
</evidence>
<accession>A0A7W6FY62</accession>
<comment type="caution">
    <text evidence="10">The sequence shown here is derived from an EMBL/GenBank/DDBJ whole genome shotgun (WGS) entry which is preliminary data.</text>
</comment>
<keyword evidence="5" id="KW-0443">Lipid metabolism</keyword>
<evidence type="ECO:0000313" key="11">
    <source>
        <dbReference type="Proteomes" id="UP000561459"/>
    </source>
</evidence>
<keyword evidence="3 8" id="KW-0812">Transmembrane</keyword>
<name>A0A7W6FY62_9SPHN</name>
<keyword evidence="4 8" id="KW-1133">Transmembrane helix</keyword>
<dbReference type="AlphaFoldDB" id="A0A7W6FY62"/>
<dbReference type="GO" id="GO:0003841">
    <property type="term" value="F:1-acylglycerol-3-phosphate O-acyltransferase activity"/>
    <property type="evidence" value="ECO:0007669"/>
    <property type="project" value="UniProtKB-EC"/>
</dbReference>
<dbReference type="CDD" id="cd07989">
    <property type="entry name" value="LPLAT_AGPAT-like"/>
    <property type="match status" value="1"/>
</dbReference>
<protein>
    <submittedName>
        <fullName evidence="10">1-acyl-sn-glycerol-3-phosphate acyltransferase</fullName>
        <ecNumber evidence="10">2.3.1.51</ecNumber>
    </submittedName>
</protein>
<evidence type="ECO:0000256" key="5">
    <source>
        <dbReference type="ARBA" id="ARBA00023098"/>
    </source>
</evidence>
<dbReference type="PANTHER" id="PTHR23063:SF52">
    <property type="entry name" value="LYSOPHOSPHATIDYLCHOLINE ACYLTRANSFERASE"/>
    <property type="match status" value="1"/>
</dbReference>
<dbReference type="RefSeq" id="WP_183616746.1">
    <property type="nucleotide sequence ID" value="NZ_JACIDY010000003.1"/>
</dbReference>
<keyword evidence="6 8" id="KW-0472">Membrane</keyword>